<gene>
    <name evidence="2" type="ORF">VL20_6329</name>
</gene>
<evidence type="ECO:0000259" key="1">
    <source>
        <dbReference type="Pfam" id="PF13358"/>
    </source>
</evidence>
<dbReference type="GO" id="GO:0003676">
    <property type="term" value="F:nucleic acid binding"/>
    <property type="evidence" value="ECO:0007669"/>
    <property type="project" value="InterPro"/>
</dbReference>
<dbReference type="NCBIfam" id="NF033545">
    <property type="entry name" value="transpos_IS630"/>
    <property type="match status" value="1"/>
</dbReference>
<dbReference type="PANTHER" id="PTHR46564">
    <property type="entry name" value="TRANSPOSASE"/>
    <property type="match status" value="1"/>
</dbReference>
<accession>A0A0K1SAC3</accession>
<evidence type="ECO:0000313" key="2">
    <source>
        <dbReference type="EMBL" id="AKV71077.1"/>
    </source>
</evidence>
<name>A0A0K1SAC3_9CHRO</name>
<dbReference type="Pfam" id="PF13384">
    <property type="entry name" value="HTH_23"/>
    <property type="match status" value="1"/>
</dbReference>
<dbReference type="SUPFAM" id="SSF46689">
    <property type="entry name" value="Homeodomain-like"/>
    <property type="match status" value="1"/>
</dbReference>
<dbReference type="AlphaFoldDB" id="A0A0K1SAC3"/>
<dbReference type="InterPro" id="IPR047655">
    <property type="entry name" value="Transpos_IS630-like"/>
</dbReference>
<dbReference type="InterPro" id="IPR038717">
    <property type="entry name" value="Tc1-like_DDE_dom"/>
</dbReference>
<dbReference type="KEGG" id="mpk:VL20_6329"/>
<keyword evidence="3" id="KW-1185">Reference proteome</keyword>
<dbReference type="PATRIC" id="fig|1638788.3.peg.6356"/>
<dbReference type="InterPro" id="IPR012337">
    <property type="entry name" value="RNaseH-like_sf"/>
</dbReference>
<proteinExistence type="predicted"/>
<sequence>MAKLPFLLFRSLRLSHNSTCLCIEKCVRQSENSLYYERFHHPHPRVQLKMEVLWLKSQKIPHQKICQLAGISPNTLLTYLRDYQEGGIEKLKEINFYRPKSELESQKETLKKYFEKNPPATINEAVYRIEELTGIKRSPTQVRKFLKSMGMKCLKVGSLPSKADPDEQEDYKEKKLEPRLNEAKEGKRAVFFVDAAHFVMGAFLGFVWCFERLFVKSPSGRKRFNVLGALNAITHEVILVTYETYITATQVCELLEKIAALGLMIPITLVLDNARYQKCKIVEKLALSLSIELLYLPSYSPNLNLIERLWKLVKKKCLYGKYYENFSDFSSAIYECLNDAHLKHKKELDSLLTLRFQKFNKSQIMNV</sequence>
<dbReference type="Pfam" id="PF13358">
    <property type="entry name" value="DDE_3"/>
    <property type="match status" value="1"/>
</dbReference>
<organism evidence="2 3">
    <name type="scientific">Microcystis panniformis FACHB-1757</name>
    <dbReference type="NCBI Taxonomy" id="1638788"/>
    <lineage>
        <taxon>Bacteria</taxon>
        <taxon>Bacillati</taxon>
        <taxon>Cyanobacteriota</taxon>
        <taxon>Cyanophyceae</taxon>
        <taxon>Oscillatoriophycideae</taxon>
        <taxon>Chroococcales</taxon>
        <taxon>Microcystaceae</taxon>
        <taxon>Microcystis</taxon>
    </lineage>
</organism>
<dbReference type="SUPFAM" id="SSF53098">
    <property type="entry name" value="Ribonuclease H-like"/>
    <property type="match status" value="1"/>
</dbReference>
<reference evidence="2 3" key="1">
    <citation type="journal article" date="2016" name="Stand. Genomic Sci.">
        <title>Complete genome sequence and genomic characterization of Microcystis panniformis FACHB 1757 by third-generation sequencing.</title>
        <authorList>
            <person name="Zhang J.Y."/>
            <person name="Guan R."/>
            <person name="Zhang H.J."/>
            <person name="Li H."/>
            <person name="Xiao P."/>
            <person name="Yu G.L."/>
            <person name="Du L."/>
            <person name="Cao D.M."/>
            <person name="Zhu B.C."/>
            <person name="Li R.H."/>
            <person name="Lu Z.H."/>
        </authorList>
    </citation>
    <scope>NUCLEOTIDE SEQUENCE [LARGE SCALE GENOMIC DNA]</scope>
    <source>
        <strain evidence="2 3">FACHB-1757</strain>
    </source>
</reference>
<dbReference type="Gene3D" id="3.30.420.10">
    <property type="entry name" value="Ribonuclease H-like superfamily/Ribonuclease H"/>
    <property type="match status" value="1"/>
</dbReference>
<dbReference type="PANTHER" id="PTHR46564:SF1">
    <property type="entry name" value="TRANSPOSASE"/>
    <property type="match status" value="1"/>
</dbReference>
<evidence type="ECO:0000313" key="3">
    <source>
        <dbReference type="Proteomes" id="UP000068167"/>
    </source>
</evidence>
<dbReference type="RefSeq" id="WP_284525925.1">
    <property type="nucleotide sequence ID" value="NZ_CP011339.1"/>
</dbReference>
<dbReference type="Proteomes" id="UP000068167">
    <property type="component" value="Chromosome"/>
</dbReference>
<dbReference type="EMBL" id="CP011339">
    <property type="protein sequence ID" value="AKV71077.1"/>
    <property type="molecule type" value="Genomic_DNA"/>
</dbReference>
<feature type="domain" description="Tc1-like transposase DDE" evidence="1">
    <location>
        <begin position="215"/>
        <end position="329"/>
    </location>
</feature>
<dbReference type="InterPro" id="IPR036397">
    <property type="entry name" value="RNaseH_sf"/>
</dbReference>
<protein>
    <submittedName>
        <fullName evidence="2">Mobile element protein</fullName>
    </submittedName>
</protein>
<dbReference type="InterPro" id="IPR009057">
    <property type="entry name" value="Homeodomain-like_sf"/>
</dbReference>